<name>A0A9N9I2P3_9GLOM</name>
<proteinExistence type="predicted"/>
<comment type="caution">
    <text evidence="1">The sequence shown here is derived from an EMBL/GenBank/DDBJ whole genome shotgun (WGS) entry which is preliminary data.</text>
</comment>
<evidence type="ECO:0000313" key="1">
    <source>
        <dbReference type="EMBL" id="CAG8717319.1"/>
    </source>
</evidence>
<dbReference type="EMBL" id="CAJVPV010021237">
    <property type="protein sequence ID" value="CAG8717319.1"/>
    <property type="molecule type" value="Genomic_DNA"/>
</dbReference>
<organism evidence="1 2">
    <name type="scientific">Acaulospora morrowiae</name>
    <dbReference type="NCBI Taxonomy" id="94023"/>
    <lineage>
        <taxon>Eukaryota</taxon>
        <taxon>Fungi</taxon>
        <taxon>Fungi incertae sedis</taxon>
        <taxon>Mucoromycota</taxon>
        <taxon>Glomeromycotina</taxon>
        <taxon>Glomeromycetes</taxon>
        <taxon>Diversisporales</taxon>
        <taxon>Acaulosporaceae</taxon>
        <taxon>Acaulospora</taxon>
    </lineage>
</organism>
<dbReference type="Proteomes" id="UP000789342">
    <property type="component" value="Unassembled WGS sequence"/>
</dbReference>
<accession>A0A9N9I2P3</accession>
<keyword evidence="2" id="KW-1185">Reference proteome</keyword>
<dbReference type="AlphaFoldDB" id="A0A9N9I2P3"/>
<evidence type="ECO:0000313" key="2">
    <source>
        <dbReference type="Proteomes" id="UP000789342"/>
    </source>
</evidence>
<gene>
    <name evidence="1" type="ORF">AMORRO_LOCUS13098</name>
</gene>
<feature type="non-terminal residue" evidence="1">
    <location>
        <position position="52"/>
    </location>
</feature>
<sequence length="52" mass="5847">VSGEDVSGRVDYAYVHKLRNVDISDTNCLNPYNTDYTKSNPYPYGLIGNPHN</sequence>
<reference evidence="1" key="1">
    <citation type="submission" date="2021-06" db="EMBL/GenBank/DDBJ databases">
        <authorList>
            <person name="Kallberg Y."/>
            <person name="Tangrot J."/>
            <person name="Rosling A."/>
        </authorList>
    </citation>
    <scope>NUCLEOTIDE SEQUENCE</scope>
    <source>
        <strain evidence="1">CL551</strain>
    </source>
</reference>
<protein>
    <submittedName>
        <fullName evidence="1">7933_t:CDS:1</fullName>
    </submittedName>
</protein>
<feature type="non-terminal residue" evidence="1">
    <location>
        <position position="1"/>
    </location>
</feature>